<organism evidence="2">
    <name type="scientific">Candidatus Tenderia electrophaga</name>
    <dbReference type="NCBI Taxonomy" id="1748243"/>
    <lineage>
        <taxon>Bacteria</taxon>
        <taxon>Pseudomonadati</taxon>
        <taxon>Pseudomonadota</taxon>
        <taxon>Gammaproteobacteria</taxon>
        <taxon>Candidatus Tenderiales</taxon>
        <taxon>Candidatus Tenderiaceae</taxon>
        <taxon>Candidatus Tenderia</taxon>
    </lineage>
</organism>
<name>A0A832N2K5_9GAMM</name>
<accession>A0A832N2K5</accession>
<dbReference type="Proteomes" id="UP000885832">
    <property type="component" value="Unassembled WGS sequence"/>
</dbReference>
<evidence type="ECO:0000256" key="1">
    <source>
        <dbReference type="PROSITE-ProRule" id="PRU00339"/>
    </source>
</evidence>
<feature type="non-terminal residue" evidence="2">
    <location>
        <position position="146"/>
    </location>
</feature>
<dbReference type="EMBL" id="DRNF01000016">
    <property type="protein sequence ID" value="HHJ80040.1"/>
    <property type="molecule type" value="Genomic_DNA"/>
</dbReference>
<comment type="caution">
    <text evidence="2">The sequence shown here is derived from an EMBL/GenBank/DDBJ whole genome shotgun (WGS) entry which is preliminary data.</text>
</comment>
<feature type="repeat" description="TPR" evidence="1">
    <location>
        <begin position="90"/>
        <end position="123"/>
    </location>
</feature>
<sequence length="146" mass="16085">MASQPQQLTRIAATIALISMLYACGTSLPTVQSEAKTTATTNTGSTNEPVVLDPKIEHEFNLGIKAMAERNYAEAEKIFLRMTQSYPDLSGPFANLGTVMAAQKDYPDAESAFKLALRSNPRNAEIYNHLALLYRQTARFQKALQT</sequence>
<dbReference type="SUPFAM" id="SSF48452">
    <property type="entry name" value="TPR-like"/>
    <property type="match status" value="1"/>
</dbReference>
<reference evidence="2" key="1">
    <citation type="journal article" date="2020" name="mSystems">
        <title>Genome- and Community-Level Interaction Insights into Carbon Utilization and Element Cycling Functions of Hydrothermarchaeota in Hydrothermal Sediment.</title>
        <authorList>
            <person name="Zhou Z."/>
            <person name="Liu Y."/>
            <person name="Xu W."/>
            <person name="Pan J."/>
            <person name="Luo Z.H."/>
            <person name="Li M."/>
        </authorList>
    </citation>
    <scope>NUCLEOTIDE SEQUENCE [LARGE SCALE GENOMIC DNA]</scope>
    <source>
        <strain evidence="2">HyVt-505</strain>
    </source>
</reference>
<dbReference type="Gene3D" id="1.25.40.10">
    <property type="entry name" value="Tetratricopeptide repeat domain"/>
    <property type="match status" value="1"/>
</dbReference>
<dbReference type="InterPro" id="IPR011990">
    <property type="entry name" value="TPR-like_helical_dom_sf"/>
</dbReference>
<dbReference type="InterPro" id="IPR019734">
    <property type="entry name" value="TPR_rpt"/>
</dbReference>
<keyword evidence="1" id="KW-0802">TPR repeat</keyword>
<dbReference type="Pfam" id="PF13432">
    <property type="entry name" value="TPR_16"/>
    <property type="match status" value="1"/>
</dbReference>
<protein>
    <submittedName>
        <fullName evidence="2">Tetratricopeptide repeat protein</fullName>
    </submittedName>
</protein>
<proteinExistence type="predicted"/>
<evidence type="ECO:0000313" key="2">
    <source>
        <dbReference type="EMBL" id="HHJ80040.1"/>
    </source>
</evidence>
<gene>
    <name evidence="2" type="ORF">ENJ65_00235</name>
</gene>
<dbReference type="PROSITE" id="PS50005">
    <property type="entry name" value="TPR"/>
    <property type="match status" value="1"/>
</dbReference>
<dbReference type="AlphaFoldDB" id="A0A832N2K5"/>